<sequence>MVMYNITVTNVRFAGAAPVSKSNPRKAAPASRRIRRTPRVEITAKLVLAEKINWKLCTLRHPI</sequence>
<name>A0A151J1V9_9HYME</name>
<evidence type="ECO:0000313" key="2">
    <source>
        <dbReference type="Proteomes" id="UP000078492"/>
    </source>
</evidence>
<dbReference type="AlphaFoldDB" id="A0A151J1V9"/>
<dbReference type="Proteomes" id="UP000078492">
    <property type="component" value="Unassembled WGS sequence"/>
</dbReference>
<reference evidence="1 2" key="1">
    <citation type="submission" date="2015-09" db="EMBL/GenBank/DDBJ databases">
        <title>Trachymyrmex cornetzi WGS genome.</title>
        <authorList>
            <person name="Nygaard S."/>
            <person name="Hu H."/>
            <person name="Boomsma J."/>
            <person name="Zhang G."/>
        </authorList>
    </citation>
    <scope>NUCLEOTIDE SEQUENCE [LARGE SCALE GENOMIC DNA]</scope>
    <source>
        <strain evidence="1">Tcor2-1</strain>
        <tissue evidence="1">Whole body</tissue>
    </source>
</reference>
<organism evidence="1 2">
    <name type="scientific">Trachymyrmex cornetzi</name>
    <dbReference type="NCBI Taxonomy" id="471704"/>
    <lineage>
        <taxon>Eukaryota</taxon>
        <taxon>Metazoa</taxon>
        <taxon>Ecdysozoa</taxon>
        <taxon>Arthropoda</taxon>
        <taxon>Hexapoda</taxon>
        <taxon>Insecta</taxon>
        <taxon>Pterygota</taxon>
        <taxon>Neoptera</taxon>
        <taxon>Endopterygota</taxon>
        <taxon>Hymenoptera</taxon>
        <taxon>Apocrita</taxon>
        <taxon>Aculeata</taxon>
        <taxon>Formicoidea</taxon>
        <taxon>Formicidae</taxon>
        <taxon>Myrmicinae</taxon>
        <taxon>Trachymyrmex</taxon>
    </lineage>
</organism>
<proteinExistence type="predicted"/>
<dbReference type="STRING" id="471704.A0A151J1V9"/>
<dbReference type="EMBL" id="KQ980465">
    <property type="protein sequence ID" value="KYN15971.1"/>
    <property type="molecule type" value="Genomic_DNA"/>
</dbReference>
<accession>A0A151J1V9</accession>
<keyword evidence="2" id="KW-1185">Reference proteome</keyword>
<evidence type="ECO:0000313" key="1">
    <source>
        <dbReference type="EMBL" id="KYN15971.1"/>
    </source>
</evidence>
<protein>
    <submittedName>
        <fullName evidence="1">Uncharacterized protein</fullName>
    </submittedName>
</protein>
<gene>
    <name evidence="1" type="ORF">ALC57_11787</name>
</gene>